<dbReference type="Pfam" id="PF21373">
    <property type="entry name" value="ZNHIT3_C"/>
    <property type="match status" value="1"/>
</dbReference>
<evidence type="ECO:0000256" key="9">
    <source>
        <dbReference type="ARBA" id="ARBA00023242"/>
    </source>
</evidence>
<dbReference type="CDD" id="cd23024">
    <property type="entry name" value="zf-HIT_ZNHIT2-3"/>
    <property type="match status" value="1"/>
</dbReference>
<evidence type="ECO:0000256" key="8">
    <source>
        <dbReference type="ARBA" id="ARBA00022833"/>
    </source>
</evidence>
<evidence type="ECO:0000256" key="11">
    <source>
        <dbReference type="PROSITE-ProRule" id="PRU00453"/>
    </source>
</evidence>
<dbReference type="RefSeq" id="XP_028840398.1">
    <property type="nucleotide sequence ID" value="XM_028984565.1"/>
</dbReference>
<reference evidence="13" key="3">
    <citation type="submission" date="2025-09" db="UniProtKB">
        <authorList>
            <consortium name="Ensembl"/>
        </authorList>
    </citation>
    <scope>IDENTIFICATION</scope>
</reference>
<evidence type="ECO:0000259" key="12">
    <source>
        <dbReference type="PROSITE" id="PS51083"/>
    </source>
</evidence>
<accession>A0AAY4EP47</accession>
<evidence type="ECO:0000256" key="1">
    <source>
        <dbReference type="ARBA" id="ARBA00004123"/>
    </source>
</evidence>
<evidence type="ECO:0000256" key="4">
    <source>
        <dbReference type="ARBA" id="ARBA00022490"/>
    </source>
</evidence>
<dbReference type="InterPro" id="IPR007529">
    <property type="entry name" value="Znf_HIT"/>
</dbReference>
<dbReference type="GeneTree" id="ENSGT00390000010822"/>
<name>A0AAY4EP47_9TELE</name>
<evidence type="ECO:0000256" key="7">
    <source>
        <dbReference type="ARBA" id="ARBA00022771"/>
    </source>
</evidence>
<comment type="subcellular location">
    <subcellularLocation>
        <location evidence="2">Cytoplasm</location>
    </subcellularLocation>
    <subcellularLocation>
        <location evidence="1">Nucleus</location>
    </subcellularLocation>
</comment>
<dbReference type="Gene3D" id="3.30.60.190">
    <property type="match status" value="1"/>
</dbReference>
<comment type="subunit">
    <text evidence="10">Thyroid receptor interacting proteins (TRIPs) specifically interact with the ligand binding domain of the thyroid receptor (TR). Requires the presence of thyroid hormone for its interaction. Interacts with NUFIP1. Interacts (via HIT-type zinc finger) with the RUVBL1/RUVBL2 complex in the presence of ADP.</text>
</comment>
<keyword evidence="5" id="KW-0597">Phosphoprotein</keyword>
<dbReference type="PANTHER" id="PTHR13483">
    <property type="entry name" value="BOX C_D SNORNA PROTEIN 1-RELATED"/>
    <property type="match status" value="1"/>
</dbReference>
<dbReference type="PROSITE" id="PS51083">
    <property type="entry name" value="ZF_HIT"/>
    <property type="match status" value="1"/>
</dbReference>
<sequence>MQLCAVCDQQAPKYRCPACQVRYCSVGCCKKHKEECKPQARPATAAAPEGRQPCAGAEEPLAVHDLLNEDDQTDAVPLPSLKQLGESEALRDLLLNPHLRRLLAAVDGAQNKAEAMKTAMQEPLFVEFADQCLKVVEPADTEIY</sequence>
<proteinExistence type="predicted"/>
<evidence type="ECO:0000256" key="5">
    <source>
        <dbReference type="ARBA" id="ARBA00022553"/>
    </source>
</evidence>
<dbReference type="GO" id="GO:0008270">
    <property type="term" value="F:zinc ion binding"/>
    <property type="evidence" value="ECO:0007669"/>
    <property type="project" value="UniProtKB-UniRule"/>
</dbReference>
<evidence type="ECO:0000256" key="10">
    <source>
        <dbReference type="ARBA" id="ARBA00046946"/>
    </source>
</evidence>
<dbReference type="GO" id="GO:0000463">
    <property type="term" value="P:maturation of LSU-rRNA from tricistronic rRNA transcript (SSU-rRNA, 5.8S rRNA, LSU-rRNA)"/>
    <property type="evidence" value="ECO:0007669"/>
    <property type="project" value="TreeGrafter"/>
</dbReference>
<evidence type="ECO:0000313" key="14">
    <source>
        <dbReference type="Proteomes" id="UP000694580"/>
    </source>
</evidence>
<reference evidence="13" key="2">
    <citation type="submission" date="2025-08" db="UniProtKB">
        <authorList>
            <consortium name="Ensembl"/>
        </authorList>
    </citation>
    <scope>IDENTIFICATION</scope>
</reference>
<dbReference type="PANTHER" id="PTHR13483:SF11">
    <property type="entry name" value="ZINC FINGER HIT DOMAIN-CONTAINING PROTEIN 3"/>
    <property type="match status" value="1"/>
</dbReference>
<dbReference type="GO" id="GO:0070761">
    <property type="term" value="C:pre-snoRNP complex"/>
    <property type="evidence" value="ECO:0007669"/>
    <property type="project" value="TreeGrafter"/>
</dbReference>
<evidence type="ECO:0000313" key="13">
    <source>
        <dbReference type="Ensembl" id="ENSDCDP00010059435.1"/>
    </source>
</evidence>
<dbReference type="InterPro" id="IPR051639">
    <property type="entry name" value="BCD1"/>
</dbReference>
<dbReference type="InterPro" id="IPR048371">
    <property type="entry name" value="ZNHIT3_C"/>
</dbReference>
<keyword evidence="9" id="KW-0539">Nucleus</keyword>
<gene>
    <name evidence="13" type="primary">ZNHIT3</name>
</gene>
<keyword evidence="6" id="KW-0479">Metal-binding</keyword>
<keyword evidence="7 11" id="KW-0863">Zinc-finger</keyword>
<organism evidence="13 14">
    <name type="scientific">Denticeps clupeoides</name>
    <name type="common">denticle herring</name>
    <dbReference type="NCBI Taxonomy" id="299321"/>
    <lineage>
        <taxon>Eukaryota</taxon>
        <taxon>Metazoa</taxon>
        <taxon>Chordata</taxon>
        <taxon>Craniata</taxon>
        <taxon>Vertebrata</taxon>
        <taxon>Euteleostomi</taxon>
        <taxon>Actinopterygii</taxon>
        <taxon>Neopterygii</taxon>
        <taxon>Teleostei</taxon>
        <taxon>Clupei</taxon>
        <taxon>Clupeiformes</taxon>
        <taxon>Denticipitoidei</taxon>
        <taxon>Denticipitidae</taxon>
        <taxon>Denticeps</taxon>
    </lineage>
</organism>
<keyword evidence="14" id="KW-1185">Reference proteome</keyword>
<dbReference type="GeneID" id="114792990"/>
<feature type="domain" description="HIT-type" evidence="12">
    <location>
        <begin position="4"/>
        <end position="36"/>
    </location>
</feature>
<evidence type="ECO:0000256" key="3">
    <source>
        <dbReference type="ARBA" id="ARBA00021568"/>
    </source>
</evidence>
<evidence type="ECO:0000256" key="6">
    <source>
        <dbReference type="ARBA" id="ARBA00022723"/>
    </source>
</evidence>
<dbReference type="Ensembl" id="ENSDCDT00010070152.1">
    <property type="protein sequence ID" value="ENSDCDP00010059435.1"/>
    <property type="gene ID" value="ENSDCDG00010033230.1"/>
</dbReference>
<reference evidence="13 14" key="1">
    <citation type="submission" date="2020-06" db="EMBL/GenBank/DDBJ databases">
        <authorList>
            <consortium name="Wellcome Sanger Institute Data Sharing"/>
        </authorList>
    </citation>
    <scope>NUCLEOTIDE SEQUENCE [LARGE SCALE GENOMIC DNA]</scope>
</reference>
<keyword evidence="4" id="KW-0963">Cytoplasm</keyword>
<dbReference type="GO" id="GO:0005634">
    <property type="term" value="C:nucleus"/>
    <property type="evidence" value="ECO:0007669"/>
    <property type="project" value="UniProtKB-SubCell"/>
</dbReference>
<dbReference type="GO" id="GO:0005737">
    <property type="term" value="C:cytoplasm"/>
    <property type="evidence" value="ECO:0007669"/>
    <property type="project" value="UniProtKB-SubCell"/>
</dbReference>
<dbReference type="AlphaFoldDB" id="A0AAY4EP47"/>
<keyword evidence="8" id="KW-0862">Zinc</keyword>
<dbReference type="SUPFAM" id="SSF144232">
    <property type="entry name" value="HIT/MYND zinc finger-like"/>
    <property type="match status" value="1"/>
</dbReference>
<dbReference type="Pfam" id="PF04438">
    <property type="entry name" value="zf-HIT"/>
    <property type="match status" value="1"/>
</dbReference>
<dbReference type="GO" id="GO:0000492">
    <property type="term" value="P:box C/D snoRNP assembly"/>
    <property type="evidence" value="ECO:0007669"/>
    <property type="project" value="TreeGrafter"/>
</dbReference>
<dbReference type="Proteomes" id="UP000694580">
    <property type="component" value="Chromosome 6"/>
</dbReference>
<protein>
    <recommendedName>
        <fullName evidence="3">Zinc finger HIT domain-containing protein 3</fullName>
    </recommendedName>
</protein>
<dbReference type="GO" id="GO:0048254">
    <property type="term" value="P:snoRNA localization"/>
    <property type="evidence" value="ECO:0007669"/>
    <property type="project" value="TreeGrafter"/>
</dbReference>
<evidence type="ECO:0000256" key="2">
    <source>
        <dbReference type="ARBA" id="ARBA00004496"/>
    </source>
</evidence>